<dbReference type="AlphaFoldDB" id="A0A6H2DQS7"/>
<name>A0A6H2DQS7_9SPHN</name>
<gene>
    <name evidence="3" type="ORF">HF685_15910</name>
</gene>
<proteinExistence type="predicted"/>
<dbReference type="InterPro" id="IPR006094">
    <property type="entry name" value="Oxid_FAD_bind_N"/>
</dbReference>
<dbReference type="InterPro" id="IPR016169">
    <property type="entry name" value="FAD-bd_PCMH_sub2"/>
</dbReference>
<evidence type="ECO:0000313" key="3">
    <source>
        <dbReference type="EMBL" id="QJB70558.1"/>
    </source>
</evidence>
<dbReference type="InterPro" id="IPR036318">
    <property type="entry name" value="FAD-bd_PCMH-like_sf"/>
</dbReference>
<dbReference type="InterPro" id="IPR010031">
    <property type="entry name" value="FAD_lactone_oxidase-like"/>
</dbReference>
<dbReference type="KEGG" id="phao:HF685_15910"/>
<dbReference type="PANTHER" id="PTHR43762">
    <property type="entry name" value="L-GULONOLACTONE OXIDASE"/>
    <property type="match status" value="1"/>
</dbReference>
<dbReference type="SUPFAM" id="SSF56176">
    <property type="entry name" value="FAD-binding/transporter-associated domain-like"/>
    <property type="match status" value="1"/>
</dbReference>
<feature type="domain" description="FAD-binding PCMH-type" evidence="2">
    <location>
        <begin position="32"/>
        <end position="229"/>
    </location>
</feature>
<reference evidence="3 4" key="1">
    <citation type="submission" date="2020-04" db="EMBL/GenBank/DDBJ databases">
        <title>Genome sequence for Sphingorhabdus sp. strain M1.</title>
        <authorList>
            <person name="Park S.-J."/>
        </authorList>
    </citation>
    <scope>NUCLEOTIDE SEQUENCE [LARGE SCALE GENOMIC DNA]</scope>
    <source>
        <strain evidence="3 4">JK6</strain>
    </source>
</reference>
<keyword evidence="4" id="KW-1185">Reference proteome</keyword>
<evidence type="ECO:0000313" key="4">
    <source>
        <dbReference type="Proteomes" id="UP000501600"/>
    </source>
</evidence>
<protein>
    <submittedName>
        <fullName evidence="3">FAD-binding protein</fullName>
    </submittedName>
</protein>
<dbReference type="PROSITE" id="PS51387">
    <property type="entry name" value="FAD_PCMH"/>
    <property type="match status" value="1"/>
</dbReference>
<dbReference type="GO" id="GO:0016899">
    <property type="term" value="F:oxidoreductase activity, acting on the CH-OH group of donors, oxygen as acceptor"/>
    <property type="evidence" value="ECO:0007669"/>
    <property type="project" value="InterPro"/>
</dbReference>
<dbReference type="Gene3D" id="3.30.465.10">
    <property type="match status" value="1"/>
</dbReference>
<evidence type="ECO:0000259" key="2">
    <source>
        <dbReference type="PROSITE" id="PS51387"/>
    </source>
</evidence>
<dbReference type="PANTHER" id="PTHR43762:SF1">
    <property type="entry name" value="D-ARABINONO-1,4-LACTONE OXIDASE"/>
    <property type="match status" value="1"/>
</dbReference>
<dbReference type="GO" id="GO:0071949">
    <property type="term" value="F:FAD binding"/>
    <property type="evidence" value="ECO:0007669"/>
    <property type="project" value="InterPro"/>
</dbReference>
<keyword evidence="1" id="KW-0285">Flavoprotein</keyword>
<dbReference type="EMBL" id="CP051217">
    <property type="protein sequence ID" value="QJB70558.1"/>
    <property type="molecule type" value="Genomic_DNA"/>
</dbReference>
<dbReference type="Proteomes" id="UP000501600">
    <property type="component" value="Chromosome"/>
</dbReference>
<accession>A0A6H2DQS7</accession>
<evidence type="ECO:0000256" key="1">
    <source>
        <dbReference type="ARBA" id="ARBA00022827"/>
    </source>
</evidence>
<dbReference type="InterPro" id="IPR016166">
    <property type="entry name" value="FAD-bd_PCMH"/>
</dbReference>
<organism evidence="3 4">
    <name type="scientific">Parasphingorhabdus halotolerans</name>
    <dbReference type="NCBI Taxonomy" id="2725558"/>
    <lineage>
        <taxon>Bacteria</taxon>
        <taxon>Pseudomonadati</taxon>
        <taxon>Pseudomonadota</taxon>
        <taxon>Alphaproteobacteria</taxon>
        <taxon>Sphingomonadales</taxon>
        <taxon>Sphingomonadaceae</taxon>
        <taxon>Parasphingorhabdus</taxon>
    </lineage>
</organism>
<keyword evidence="1" id="KW-0274">FAD</keyword>
<dbReference type="Pfam" id="PF01565">
    <property type="entry name" value="FAD_binding_4"/>
    <property type="match status" value="1"/>
</dbReference>
<dbReference type="RefSeq" id="WP_168821001.1">
    <property type="nucleotide sequence ID" value="NZ_CP051217.1"/>
</dbReference>
<sequence length="504" mass="56338">MAKLTRLGQQIWTNYHKTAACNVKERLEIANGEESGGRAYLKSVAETVLELLKEAKQYNIPVRPIGAGWSPAPINIVEDGWLVETLRLNRTFKLDADAVHPDCEIPPEALLLVQCGATVDEVYESAEQLGRSLRTGGASNGQSFAGACATGTHGSVWKSGGIQDHVRAVQLVTPERIFWIAPDKAVLSDEFITQTGSEIIRDDRIFAACQVHVGAMGFITALLIETDPIYMVQNIQKATKIEREHIDWLCRGEFTKFSREFGLNEEPYFQQIILNPFDPFGKNALLRFLYKRPFNPDIKPPTPSQMGAGYDALTLLGNLMAESEFFKAEILQVAMERGYPKDQDVDDPERIATWGNTTEEHTPIANLFNGSVTIERSLLSEAFDLIIDSFRKGGGGTVVTLRFVHKAQGLLAPARWEDNVVIDFDGPNVESSHSGYKKVVEALDDAGVPFTRHWGKTNNLDERRVKRDYEQDYANWRWAQAQVMPDPAERQVFANDELVKLGLI</sequence>